<reference evidence="2 3" key="1">
    <citation type="journal article" date="2016" name="Nat. Commun.">
        <title>Thousands of microbial genomes shed light on interconnected biogeochemical processes in an aquifer system.</title>
        <authorList>
            <person name="Anantharaman K."/>
            <person name="Brown C.T."/>
            <person name="Hug L.A."/>
            <person name="Sharon I."/>
            <person name="Castelle C.J."/>
            <person name="Probst A.J."/>
            <person name="Thomas B.C."/>
            <person name="Singh A."/>
            <person name="Wilkins M.J."/>
            <person name="Karaoz U."/>
            <person name="Brodie E.L."/>
            <person name="Williams K.H."/>
            <person name="Hubbard S.S."/>
            <person name="Banfield J.F."/>
        </authorList>
    </citation>
    <scope>NUCLEOTIDE SEQUENCE [LARGE SCALE GENOMIC DNA]</scope>
</reference>
<dbReference type="STRING" id="1797243.A2943_02805"/>
<evidence type="ECO:0000313" key="3">
    <source>
        <dbReference type="Proteomes" id="UP000176185"/>
    </source>
</evidence>
<accession>A0A1F4XGS1</accession>
<dbReference type="Proteomes" id="UP000176185">
    <property type="component" value="Unassembled WGS sequence"/>
</dbReference>
<protein>
    <recommendedName>
        <fullName evidence="4">2TM domain-containing protein</fullName>
    </recommendedName>
</protein>
<comment type="caution">
    <text evidence="2">The sequence shown here is derived from an EMBL/GenBank/DDBJ whole genome shotgun (WGS) entry which is preliminary data.</text>
</comment>
<evidence type="ECO:0000313" key="2">
    <source>
        <dbReference type="EMBL" id="OGC80784.1"/>
    </source>
</evidence>
<feature type="transmembrane region" description="Helical" evidence="1">
    <location>
        <begin position="31"/>
        <end position="48"/>
    </location>
</feature>
<gene>
    <name evidence="2" type="ORF">A2943_02805</name>
</gene>
<sequence>MDLEQRVRKIEERNAGVEADKAWETSWVRRLLIALFTYIVASIFLWYIGVPNPLLNALVPTGGFVLSTLTISFFKNLWLTPRK</sequence>
<keyword evidence="1" id="KW-0472">Membrane</keyword>
<dbReference type="AlphaFoldDB" id="A0A1F4XGS1"/>
<keyword evidence="1" id="KW-0812">Transmembrane</keyword>
<name>A0A1F4XGS1_9BACT</name>
<evidence type="ECO:0008006" key="4">
    <source>
        <dbReference type="Google" id="ProtNLM"/>
    </source>
</evidence>
<evidence type="ECO:0000256" key="1">
    <source>
        <dbReference type="SAM" id="Phobius"/>
    </source>
</evidence>
<keyword evidence="1" id="KW-1133">Transmembrane helix</keyword>
<feature type="transmembrane region" description="Helical" evidence="1">
    <location>
        <begin position="54"/>
        <end position="74"/>
    </location>
</feature>
<organism evidence="2 3">
    <name type="scientific">Candidatus Adlerbacteria bacterium RIFCSPLOWO2_01_FULL_51_16</name>
    <dbReference type="NCBI Taxonomy" id="1797243"/>
    <lineage>
        <taxon>Bacteria</taxon>
        <taxon>Candidatus Adleribacteriota</taxon>
    </lineage>
</organism>
<dbReference type="EMBL" id="MEWX01000014">
    <property type="protein sequence ID" value="OGC80784.1"/>
    <property type="molecule type" value="Genomic_DNA"/>
</dbReference>
<proteinExistence type="predicted"/>